<evidence type="ECO:0000313" key="2">
    <source>
        <dbReference type="EMBL" id="CAE0808649.1"/>
    </source>
</evidence>
<protein>
    <submittedName>
        <fullName evidence="2">Uncharacterized protein</fullName>
    </submittedName>
</protein>
<accession>A0A7S4CWF9</accession>
<gene>
    <name evidence="2" type="ORF">EGYM00163_LOCUS19780</name>
</gene>
<sequence length="172" mass="18870">MAMHVAQPGGPPAQRFPWHMAGHKRCGAGSLAMNPVAINTVQGANVRSPSSRKRKHSQNAFFFKPQQKRPSVAPTPPPTSKRKAHENTNASRIRQSPETNNKRPPGSQPDVPVVGQNKSNNNPFHRNYTAPYRLVDRRDAVSSNNTVVFRDLASWQEMPGPRHTASGSAQGP</sequence>
<reference evidence="2" key="1">
    <citation type="submission" date="2021-01" db="EMBL/GenBank/DDBJ databases">
        <authorList>
            <person name="Corre E."/>
            <person name="Pelletier E."/>
            <person name="Niang G."/>
            <person name="Scheremetjew M."/>
            <person name="Finn R."/>
            <person name="Kale V."/>
            <person name="Holt S."/>
            <person name="Cochrane G."/>
            <person name="Meng A."/>
            <person name="Brown T."/>
            <person name="Cohen L."/>
        </authorList>
    </citation>
    <scope>NUCLEOTIDE SEQUENCE</scope>
    <source>
        <strain evidence="2">CCMP1594</strain>
    </source>
</reference>
<proteinExistence type="predicted"/>
<organism evidence="2">
    <name type="scientific">Eutreptiella gymnastica</name>
    <dbReference type="NCBI Taxonomy" id="73025"/>
    <lineage>
        <taxon>Eukaryota</taxon>
        <taxon>Discoba</taxon>
        <taxon>Euglenozoa</taxon>
        <taxon>Euglenida</taxon>
        <taxon>Spirocuta</taxon>
        <taxon>Euglenophyceae</taxon>
        <taxon>Eutreptiales</taxon>
        <taxon>Eutreptiaceae</taxon>
        <taxon>Eutreptiella</taxon>
    </lineage>
</organism>
<evidence type="ECO:0000256" key="1">
    <source>
        <dbReference type="SAM" id="MobiDB-lite"/>
    </source>
</evidence>
<name>A0A7S4CWF9_9EUGL</name>
<feature type="region of interest" description="Disordered" evidence="1">
    <location>
        <begin position="42"/>
        <end position="172"/>
    </location>
</feature>
<feature type="compositionally biased region" description="Polar residues" evidence="1">
    <location>
        <begin position="87"/>
        <end position="99"/>
    </location>
</feature>
<dbReference type="AlphaFoldDB" id="A0A7S4CWF9"/>
<dbReference type="EMBL" id="HBJA01055881">
    <property type="protein sequence ID" value="CAE0808649.1"/>
    <property type="molecule type" value="Transcribed_RNA"/>
</dbReference>